<proteinExistence type="inferred from homology"/>
<evidence type="ECO:0000256" key="1">
    <source>
        <dbReference type="ARBA" id="ARBA00022741"/>
    </source>
</evidence>
<feature type="region of interest" description="Disordered" evidence="7">
    <location>
        <begin position="619"/>
        <end position="677"/>
    </location>
</feature>
<feature type="compositionally biased region" description="Basic and acidic residues" evidence="7">
    <location>
        <begin position="357"/>
        <end position="370"/>
    </location>
</feature>
<keyword evidence="2 6" id="KW-0378">Hydrolase</keyword>
<comment type="domain">
    <text evidence="6">The Q motif is unique to and characteristic of the DEAD box family of RNA helicases and controls ATP binding and hydrolysis.</text>
</comment>
<evidence type="ECO:0000256" key="5">
    <source>
        <dbReference type="ARBA" id="ARBA00022884"/>
    </source>
</evidence>
<dbReference type="SMART" id="SM00490">
    <property type="entry name" value="HELICc"/>
    <property type="match status" value="2"/>
</dbReference>
<evidence type="ECO:0000256" key="7">
    <source>
        <dbReference type="SAM" id="MobiDB-lite"/>
    </source>
</evidence>
<feature type="domain" description="Helicase C-terminal" evidence="8">
    <location>
        <begin position="391"/>
        <end position="540"/>
    </location>
</feature>
<feature type="compositionally biased region" description="Basic residues" evidence="7">
    <location>
        <begin position="57"/>
        <end position="67"/>
    </location>
</feature>
<accession>A0A0G4EWT2</accession>
<organism evidence="9 10">
    <name type="scientific">Vitrella brassicaformis (strain CCMP3155)</name>
    <dbReference type="NCBI Taxonomy" id="1169540"/>
    <lineage>
        <taxon>Eukaryota</taxon>
        <taxon>Sar</taxon>
        <taxon>Alveolata</taxon>
        <taxon>Colpodellida</taxon>
        <taxon>Vitrellaceae</taxon>
        <taxon>Vitrella</taxon>
    </lineage>
</organism>
<protein>
    <recommendedName>
        <fullName evidence="6">ATP-dependent RNA helicase</fullName>
        <ecNumber evidence="6">3.6.4.13</ecNumber>
    </recommendedName>
</protein>
<reference evidence="9 10" key="1">
    <citation type="submission" date="2014-11" db="EMBL/GenBank/DDBJ databases">
        <authorList>
            <person name="Zhu J."/>
            <person name="Qi W."/>
            <person name="Song R."/>
        </authorList>
    </citation>
    <scope>NUCLEOTIDE SEQUENCE [LARGE SCALE GENOMIC DNA]</scope>
</reference>
<dbReference type="SMART" id="SM01178">
    <property type="entry name" value="DUF4217"/>
    <property type="match status" value="2"/>
</dbReference>
<feature type="region of interest" description="Disordered" evidence="7">
    <location>
        <begin position="407"/>
        <end position="445"/>
    </location>
</feature>
<dbReference type="EMBL" id="CDMY01000336">
    <property type="protein sequence ID" value="CEM03218.1"/>
    <property type="molecule type" value="Genomic_DNA"/>
</dbReference>
<dbReference type="PANTHER" id="PTHR24031">
    <property type="entry name" value="RNA HELICASE"/>
    <property type="match status" value="1"/>
</dbReference>
<name>A0A0G4EWT2_VITBC</name>
<feature type="region of interest" description="Disordered" evidence="7">
    <location>
        <begin position="1"/>
        <end position="92"/>
    </location>
</feature>
<comment type="similarity">
    <text evidence="6">Belongs to the DEAD box helicase family.</text>
</comment>
<evidence type="ECO:0000259" key="8">
    <source>
        <dbReference type="PROSITE" id="PS51194"/>
    </source>
</evidence>
<keyword evidence="4 6" id="KW-0067">ATP-binding</keyword>
<dbReference type="InterPro" id="IPR001650">
    <property type="entry name" value="Helicase_C-like"/>
</dbReference>
<feature type="compositionally biased region" description="Basic and acidic residues" evidence="7">
    <location>
        <begin position="407"/>
        <end position="416"/>
    </location>
</feature>
<dbReference type="STRING" id="1169540.A0A0G4EWT2"/>
<dbReference type="GO" id="GO:0016787">
    <property type="term" value="F:hydrolase activity"/>
    <property type="evidence" value="ECO:0007669"/>
    <property type="project" value="UniProtKB-KW"/>
</dbReference>
<comment type="catalytic activity">
    <reaction evidence="6">
        <text>ATP + H2O = ADP + phosphate + H(+)</text>
        <dbReference type="Rhea" id="RHEA:13065"/>
        <dbReference type="ChEBI" id="CHEBI:15377"/>
        <dbReference type="ChEBI" id="CHEBI:15378"/>
        <dbReference type="ChEBI" id="CHEBI:30616"/>
        <dbReference type="ChEBI" id="CHEBI:43474"/>
        <dbReference type="ChEBI" id="CHEBI:456216"/>
        <dbReference type="EC" id="3.6.4.13"/>
    </reaction>
</comment>
<evidence type="ECO:0000256" key="2">
    <source>
        <dbReference type="ARBA" id="ARBA00022801"/>
    </source>
</evidence>
<evidence type="ECO:0000256" key="3">
    <source>
        <dbReference type="ARBA" id="ARBA00022806"/>
    </source>
</evidence>
<sequence>MEISAEMHADSTGAGGQHSSTALLEAVDKLRAGRSAATRPDRRPVSDARQQAIARKFFAKMGRRGKAKAADDMDDMDDTDDAEELSDEDLDGDQAAAATDEAEWGEMVGLPVFADVKLFKLHGNLERHDREGYLADFTRQRRAILLATDVAARGLDLPHVDWIVQYDPPQEVEEYIHRVGRTARLGKEGNAVVFLLPSEVGYVECLKQHRVDVKLLSEFTILHLFQETQVAQHLKTLKLKGLASFLGSFVCKSVARDPDLLAKARRAFVSAHRAYHTYKKELKAFFNPRAIHLGHYASSFGLSEAPGKALHGAHPHTQHGGPDASTSRPVPGTTQWGKRKRDTSASASSHKPSKRERRTEAADAADHNAASDDFEVVAAPGGPAGERDRSVIQSALALLRKRRGEIHEARSGEKKREKARKWAAGGGVVKKGHGRGAVVGRDRQHSELRAGRRRAILLATDVAARGLDLPHVDWIVQYDPPQEVEEYIHRVGRTARLGKDGNAVVFLLPSEVGYVECLKQHRVDVKLLSEFTILHLFQEAQVAQHLKTLKLKGLASFLGSFVCKSVARDPDLLAKARRAFVSAHRAYHTYKKELKAFFNPRAIHLGHYASSFGLSEAPGKALHGAHPHTQHGGPDASTSRPLPGTTQWGKRKRDTSASASSHKPSKKERRTEAADAADHMNAASIDDFEVVAAPGGPAGERDRSVIQSALALLRKRRGEIHEARSREKKREKARKWAAGGGVVNKGHGRRAAVGRDRQYSERAGRAVGGQWR</sequence>
<dbReference type="AlphaFoldDB" id="A0A0G4EWT2"/>
<evidence type="ECO:0000313" key="10">
    <source>
        <dbReference type="Proteomes" id="UP000041254"/>
    </source>
</evidence>
<feature type="region of interest" description="Disordered" evidence="7">
    <location>
        <begin position="307"/>
        <end position="388"/>
    </location>
</feature>
<dbReference type="CDD" id="cd18787">
    <property type="entry name" value="SF2_C_DEAD"/>
    <property type="match status" value="2"/>
</dbReference>
<feature type="compositionally biased region" description="Basic and acidic residues" evidence="7">
    <location>
        <begin position="753"/>
        <end position="764"/>
    </location>
</feature>
<comment type="function">
    <text evidence="6">RNA helicase.</text>
</comment>
<keyword evidence="10" id="KW-1185">Reference proteome</keyword>
<dbReference type="EC" id="3.6.4.13" evidence="6"/>
<feature type="compositionally biased region" description="Polar residues" evidence="7">
    <location>
        <begin position="636"/>
        <end position="648"/>
    </location>
</feature>
<dbReference type="PROSITE" id="PS51194">
    <property type="entry name" value="HELICASE_CTER"/>
    <property type="match status" value="2"/>
</dbReference>
<dbReference type="InParanoid" id="A0A0G4EWT2"/>
<dbReference type="Gene3D" id="3.40.50.300">
    <property type="entry name" value="P-loop containing nucleotide triphosphate hydrolases"/>
    <property type="match status" value="2"/>
</dbReference>
<dbReference type="GO" id="GO:0005524">
    <property type="term" value="F:ATP binding"/>
    <property type="evidence" value="ECO:0007669"/>
    <property type="project" value="UniProtKB-UniRule"/>
</dbReference>
<dbReference type="OrthoDB" id="422663at2759"/>
<dbReference type="InterPro" id="IPR025313">
    <property type="entry name" value="SPB4-like_CTE"/>
</dbReference>
<keyword evidence="1 6" id="KW-0547">Nucleotide-binding</keyword>
<gene>
    <name evidence="9" type="ORF">Vbra_21066</name>
</gene>
<dbReference type="InterPro" id="IPR027417">
    <property type="entry name" value="P-loop_NTPase"/>
</dbReference>
<feature type="region of interest" description="Disordered" evidence="7">
    <location>
        <begin position="722"/>
        <end position="772"/>
    </location>
</feature>
<dbReference type="Pfam" id="PF00271">
    <property type="entry name" value="Helicase_C"/>
    <property type="match status" value="2"/>
</dbReference>
<feature type="compositionally biased region" description="Polar residues" evidence="7">
    <location>
        <begin position="324"/>
        <end position="336"/>
    </location>
</feature>
<feature type="domain" description="Helicase C-terminal" evidence="8">
    <location>
        <begin position="53"/>
        <end position="228"/>
    </location>
</feature>
<feature type="compositionally biased region" description="Acidic residues" evidence="7">
    <location>
        <begin position="72"/>
        <end position="92"/>
    </location>
</feature>
<evidence type="ECO:0000256" key="4">
    <source>
        <dbReference type="ARBA" id="ARBA00022840"/>
    </source>
</evidence>
<evidence type="ECO:0000256" key="6">
    <source>
        <dbReference type="RuleBase" id="RU365068"/>
    </source>
</evidence>
<keyword evidence="3 6" id="KW-0347">Helicase</keyword>
<dbReference type="SUPFAM" id="SSF52540">
    <property type="entry name" value="P-loop containing nucleoside triphosphate hydrolases"/>
    <property type="match status" value="2"/>
</dbReference>
<dbReference type="Proteomes" id="UP000041254">
    <property type="component" value="Unassembled WGS sequence"/>
</dbReference>
<evidence type="ECO:0000313" key="9">
    <source>
        <dbReference type="EMBL" id="CEM03218.1"/>
    </source>
</evidence>
<dbReference type="GO" id="GO:0003723">
    <property type="term" value="F:RNA binding"/>
    <property type="evidence" value="ECO:0007669"/>
    <property type="project" value="UniProtKB-UniRule"/>
</dbReference>
<dbReference type="Pfam" id="PF13959">
    <property type="entry name" value="CTE_SPB4"/>
    <property type="match status" value="2"/>
</dbReference>
<dbReference type="VEuPathDB" id="CryptoDB:Vbra_21066"/>
<keyword evidence="5 6" id="KW-0694">RNA-binding</keyword>
<dbReference type="GO" id="GO:0003724">
    <property type="term" value="F:RNA helicase activity"/>
    <property type="evidence" value="ECO:0007669"/>
    <property type="project" value="UniProtKB-EC"/>
</dbReference>